<dbReference type="InterPro" id="IPR017941">
    <property type="entry name" value="Rieske_2Fe-2S"/>
</dbReference>
<keyword evidence="1" id="KW-0001">2Fe-2S</keyword>
<evidence type="ECO:0000256" key="1">
    <source>
        <dbReference type="ARBA" id="ARBA00022714"/>
    </source>
</evidence>
<keyword evidence="2" id="KW-0479">Metal-binding</keyword>
<evidence type="ECO:0000256" key="6">
    <source>
        <dbReference type="ARBA" id="ARBA00038001"/>
    </source>
</evidence>
<evidence type="ECO:0000256" key="2">
    <source>
        <dbReference type="ARBA" id="ARBA00022723"/>
    </source>
</evidence>
<proteinExistence type="inferred from homology"/>
<dbReference type="PANTHER" id="PTHR21496">
    <property type="entry name" value="FERREDOXIN-RELATED"/>
    <property type="match status" value="1"/>
</dbReference>
<evidence type="ECO:0000256" key="5">
    <source>
        <dbReference type="ARBA" id="ARBA00034078"/>
    </source>
</evidence>
<reference evidence="8 9" key="1">
    <citation type="submission" date="2016-08" db="EMBL/GenBank/DDBJ databases">
        <title>Analysis of Carbohydrate Active Enzymes in Thermogemmatispora T81 Reveals Carbohydrate Degradation Ability.</title>
        <authorList>
            <person name="Tomazini A."/>
            <person name="Lal S."/>
            <person name="Stott M."/>
            <person name="Henrissat B."/>
            <person name="Polikarpov I."/>
            <person name="Sparling R."/>
            <person name="Levin D.B."/>
        </authorList>
    </citation>
    <scope>NUCLEOTIDE SEQUENCE [LARGE SCALE GENOMIC DNA]</scope>
    <source>
        <strain evidence="8 9">T81</strain>
    </source>
</reference>
<evidence type="ECO:0000259" key="7">
    <source>
        <dbReference type="PROSITE" id="PS51296"/>
    </source>
</evidence>
<dbReference type="InterPro" id="IPR036922">
    <property type="entry name" value="Rieske_2Fe-2S_sf"/>
</dbReference>
<protein>
    <submittedName>
        <fullName evidence="8">(2Fe-2S)-binding protein</fullName>
    </submittedName>
</protein>
<dbReference type="RefSeq" id="WP_223258135.1">
    <property type="nucleotide sequence ID" value="NZ_MCIF01000002.1"/>
</dbReference>
<evidence type="ECO:0000313" key="9">
    <source>
        <dbReference type="Proteomes" id="UP000248706"/>
    </source>
</evidence>
<dbReference type="Pfam" id="PF00355">
    <property type="entry name" value="Rieske"/>
    <property type="match status" value="1"/>
</dbReference>
<evidence type="ECO:0000256" key="4">
    <source>
        <dbReference type="ARBA" id="ARBA00023014"/>
    </source>
</evidence>
<dbReference type="SUPFAM" id="SSF50022">
    <property type="entry name" value="ISP domain"/>
    <property type="match status" value="1"/>
</dbReference>
<comment type="similarity">
    <text evidence="6">Belongs to the bacterial ring-hydroxylating dioxygenase ferredoxin component family.</text>
</comment>
<dbReference type="GO" id="GO:0004497">
    <property type="term" value="F:monooxygenase activity"/>
    <property type="evidence" value="ECO:0007669"/>
    <property type="project" value="UniProtKB-ARBA"/>
</dbReference>
<dbReference type="PANTHER" id="PTHR21496:SF0">
    <property type="entry name" value="RIESKE DOMAIN-CONTAINING PROTEIN"/>
    <property type="match status" value="1"/>
</dbReference>
<keyword evidence="3" id="KW-0408">Iron</keyword>
<keyword evidence="9" id="KW-1185">Reference proteome</keyword>
<evidence type="ECO:0000313" key="8">
    <source>
        <dbReference type="EMBL" id="RAQ94153.1"/>
    </source>
</evidence>
<gene>
    <name evidence="8" type="ORF">A4R35_01320</name>
</gene>
<dbReference type="GO" id="GO:0051537">
    <property type="term" value="F:2 iron, 2 sulfur cluster binding"/>
    <property type="evidence" value="ECO:0007669"/>
    <property type="project" value="UniProtKB-KW"/>
</dbReference>
<dbReference type="GO" id="GO:0046872">
    <property type="term" value="F:metal ion binding"/>
    <property type="evidence" value="ECO:0007669"/>
    <property type="project" value="UniProtKB-KW"/>
</dbReference>
<comment type="cofactor">
    <cofactor evidence="5">
        <name>[2Fe-2S] cluster</name>
        <dbReference type="ChEBI" id="CHEBI:190135"/>
    </cofactor>
</comment>
<dbReference type="PROSITE" id="PS51296">
    <property type="entry name" value="RIESKE"/>
    <property type="match status" value="1"/>
</dbReference>
<dbReference type="Proteomes" id="UP000248706">
    <property type="component" value="Unassembled WGS sequence"/>
</dbReference>
<name>A0A328VF39_9CHLR</name>
<accession>A0A328VF39</accession>
<keyword evidence="4" id="KW-0411">Iron-sulfur</keyword>
<feature type="domain" description="Rieske" evidence="7">
    <location>
        <begin position="11"/>
        <end position="108"/>
    </location>
</feature>
<dbReference type="Gene3D" id="2.102.10.10">
    <property type="entry name" value="Rieske [2Fe-2S] iron-sulphur domain"/>
    <property type="match status" value="1"/>
</dbReference>
<dbReference type="AlphaFoldDB" id="A0A328VF39"/>
<sequence length="126" mass="14226">MPMDEATLTWIEVATLDELWEGEMLEVEVDGQPVLLMHLSGGEIVAFQGVCPHQEYPLVEGELDLDTETLTCSGHHWQFHARSGCGINPEGCTLYRYSVRLDGSTILIGYPTGSESRQRYHRCREE</sequence>
<dbReference type="EMBL" id="MCIF01000002">
    <property type="protein sequence ID" value="RAQ94153.1"/>
    <property type="molecule type" value="Genomic_DNA"/>
</dbReference>
<dbReference type="GO" id="GO:0016705">
    <property type="term" value="F:oxidoreductase activity, acting on paired donors, with incorporation or reduction of molecular oxygen"/>
    <property type="evidence" value="ECO:0007669"/>
    <property type="project" value="UniProtKB-ARBA"/>
</dbReference>
<evidence type="ECO:0000256" key="3">
    <source>
        <dbReference type="ARBA" id="ARBA00023004"/>
    </source>
</evidence>
<organism evidence="8 9">
    <name type="scientific">Thermogemmatispora tikiterensis</name>
    <dbReference type="NCBI Taxonomy" id="1825093"/>
    <lineage>
        <taxon>Bacteria</taxon>
        <taxon>Bacillati</taxon>
        <taxon>Chloroflexota</taxon>
        <taxon>Ktedonobacteria</taxon>
        <taxon>Thermogemmatisporales</taxon>
        <taxon>Thermogemmatisporaceae</taxon>
        <taxon>Thermogemmatispora</taxon>
    </lineage>
</organism>
<comment type="caution">
    <text evidence="8">The sequence shown here is derived from an EMBL/GenBank/DDBJ whole genome shotgun (WGS) entry which is preliminary data.</text>
</comment>